<dbReference type="EMBL" id="WJBU01000027">
    <property type="protein sequence ID" value="MRD49562.1"/>
    <property type="molecule type" value="Genomic_DNA"/>
</dbReference>
<organism evidence="2 3">
    <name type="scientific">Caenimonas koreensis DSM 17982</name>
    <dbReference type="NCBI Taxonomy" id="1121255"/>
    <lineage>
        <taxon>Bacteria</taxon>
        <taxon>Pseudomonadati</taxon>
        <taxon>Pseudomonadota</taxon>
        <taxon>Betaproteobacteria</taxon>
        <taxon>Burkholderiales</taxon>
        <taxon>Comamonadaceae</taxon>
        <taxon>Caenimonas</taxon>
    </lineage>
</organism>
<feature type="domain" description="DUF4158" evidence="1">
    <location>
        <begin position="11"/>
        <end position="77"/>
    </location>
</feature>
<comment type="caution">
    <text evidence="2">The sequence shown here is derived from an EMBL/GenBank/DDBJ whole genome shotgun (WGS) entry which is preliminary data.</text>
</comment>
<proteinExistence type="predicted"/>
<keyword evidence="3" id="KW-1185">Reference proteome</keyword>
<reference evidence="2 3" key="1">
    <citation type="submission" date="2019-11" db="EMBL/GenBank/DDBJ databases">
        <title>Caenimonas koreensis gen. nov., sp. nov., isolated from activated sludge.</title>
        <authorList>
            <person name="Seung H.R."/>
        </authorList>
    </citation>
    <scope>NUCLEOTIDE SEQUENCE [LARGE SCALE GENOMIC DNA]</scope>
    <source>
        <strain evidence="2 3">EMB320</strain>
    </source>
</reference>
<feature type="non-terminal residue" evidence="2">
    <location>
        <position position="77"/>
    </location>
</feature>
<evidence type="ECO:0000259" key="1">
    <source>
        <dbReference type="Pfam" id="PF13700"/>
    </source>
</evidence>
<evidence type="ECO:0000313" key="3">
    <source>
        <dbReference type="Proteomes" id="UP000487350"/>
    </source>
</evidence>
<protein>
    <submittedName>
        <fullName evidence="2">DUF4158 domain-containing protein</fullName>
    </submittedName>
</protein>
<dbReference type="OrthoDB" id="5292689at2"/>
<dbReference type="AlphaFoldDB" id="A0A844B8T9"/>
<sequence length="77" mass="8870">MQGWQTPYLGLRDLPRELTDFELQAFFSFSQAELELISRRRGDNHKLGLALHIGFVRMSGRPLNSVRAVPPVLLRHL</sequence>
<dbReference type="Pfam" id="PF13700">
    <property type="entry name" value="DUF4158"/>
    <property type="match status" value="1"/>
</dbReference>
<gene>
    <name evidence="2" type="ORF">GHT07_19990</name>
</gene>
<evidence type="ECO:0000313" key="2">
    <source>
        <dbReference type="EMBL" id="MRD49562.1"/>
    </source>
</evidence>
<dbReference type="InterPro" id="IPR025296">
    <property type="entry name" value="DUF4158"/>
</dbReference>
<dbReference type="RefSeq" id="WP_153586874.1">
    <property type="nucleotide sequence ID" value="NZ_WJBU01000027.1"/>
</dbReference>
<accession>A0A844B8T9</accession>
<dbReference type="Proteomes" id="UP000487350">
    <property type="component" value="Unassembled WGS sequence"/>
</dbReference>
<name>A0A844B8T9_9BURK</name>